<accession>A0ABM8VA87</accession>
<comment type="caution">
    <text evidence="1">The sequence shown here is derived from an EMBL/GenBank/DDBJ whole genome shotgun (WGS) entry which is preliminary data.</text>
</comment>
<reference evidence="1 2" key="1">
    <citation type="submission" date="2021-06" db="EMBL/GenBank/DDBJ databases">
        <authorList>
            <person name="Criscuolo A."/>
        </authorList>
    </citation>
    <scope>NUCLEOTIDE SEQUENCE [LARGE SCALE GENOMIC DNA]</scope>
    <source>
        <strain evidence="2">CIP 111802</strain>
    </source>
</reference>
<protein>
    <submittedName>
        <fullName evidence="1">Uncharacterized protein</fullName>
    </submittedName>
</protein>
<organism evidence="1 2">
    <name type="scientific">Paenibacillus allorhizosphaerae</name>
    <dbReference type="NCBI Taxonomy" id="2849866"/>
    <lineage>
        <taxon>Bacteria</taxon>
        <taxon>Bacillati</taxon>
        <taxon>Bacillota</taxon>
        <taxon>Bacilli</taxon>
        <taxon>Bacillales</taxon>
        <taxon>Paenibacillaceae</taxon>
        <taxon>Paenibacillus</taxon>
    </lineage>
</organism>
<proteinExistence type="predicted"/>
<gene>
    <name evidence="1" type="ORF">PAECIP111802_00211</name>
</gene>
<evidence type="ECO:0000313" key="2">
    <source>
        <dbReference type="Proteomes" id="UP000730618"/>
    </source>
</evidence>
<evidence type="ECO:0000313" key="1">
    <source>
        <dbReference type="EMBL" id="CAG7615783.1"/>
    </source>
</evidence>
<dbReference type="RefSeq" id="WP_218096593.1">
    <property type="nucleotide sequence ID" value="NZ_CAJVCE010000001.1"/>
</dbReference>
<dbReference type="Proteomes" id="UP000730618">
    <property type="component" value="Unassembled WGS sequence"/>
</dbReference>
<dbReference type="EMBL" id="CAJVCE010000001">
    <property type="protein sequence ID" value="CAG7615783.1"/>
    <property type="molecule type" value="Genomic_DNA"/>
</dbReference>
<sequence>MSHSELMKEREQEISIPVYSRGKQVDTLVAVSGSQPVRIKEGMQFTDSFGIHPAQTTREYGTPLTVEATLMTDSTNIVLQFAKGEVILNWDRREDMLRVRHPVTKQPFDLPGKGAVPAGRWHHLEWIIAEDVMRVLVNGEERFALLGNYRGLQGKIGVRTGWRANLSVGSLHIEQHIGAEEPTTGTDYRAVPHLSSFIGCILGAMSYCNRYAEEIELLGGIGYWFRPILPQEPLDNRFSAEVQELLKPFGLEVRYLAAYEETELDVFQFIEQSLEERQALFGYFGEQRGYAAVIGTESNRLRKASPVGDIEMTDMKDVVELFAVRPDIEALPREKVMTAFRWAAEHGKKSMSHLESAWLAALETTEAASSQLQAAALADRRRQAALYLRNCLEAVGGTTLAEQLESAARSYELAGSTWSTAAELLAADTPSEAGGFVSKAVAAETEGARVLGGTAAALAGKKRLEGLRYWGYSCISQHNTFKGLADYYRIPGSDAWILGASGRPFAFAVHERVNVHDICLPIPEHHFIRLFANLGLAIHGVEGAGKDEAYRRMLESAWDQARAAIDDGSACFGRSVDFDRGEYSMIVGYDQDGYYTHGWHGPSRKSIPWNMYGLGQCPCLQCTTRRTDWRTEGPVKSVCLCDTCQRTIKYGPALQPQSEGEVRLYWAKLSDPADDWTIVRDALQFAIAYVEPDGPWASPEMHTGIQAYDRLIRALEKGTMDGWYMGLHANGWQECRKLVLEFLREAKRRVGGGPQLMVAFDAAIREAERLQRCFAKLYEMFPWMQPFGPIPDTERRYAGAELMREARKHEAAAIRTYRELLQCLDQEHVARTI</sequence>
<name>A0ABM8VA87_9BACL</name>
<keyword evidence="2" id="KW-1185">Reference proteome</keyword>